<gene>
    <name evidence="1" type="ORF">IV417_07425</name>
</gene>
<dbReference type="PANTHER" id="PTHR42905">
    <property type="entry name" value="PHOSPHOENOLPYRUVATE CARBOXYLASE"/>
    <property type="match status" value="1"/>
</dbReference>
<dbReference type="Gene3D" id="3.20.20.60">
    <property type="entry name" value="Phosphoenolpyruvate-binding domains"/>
    <property type="match status" value="1"/>
</dbReference>
<dbReference type="RefSeq" id="WP_327793385.1">
    <property type="nucleotide sequence ID" value="NZ_JADQAZ010000001.1"/>
</dbReference>
<evidence type="ECO:0000313" key="2">
    <source>
        <dbReference type="Proteomes" id="UP001315686"/>
    </source>
</evidence>
<dbReference type="CDD" id="cd00377">
    <property type="entry name" value="ICL_PEPM"/>
    <property type="match status" value="1"/>
</dbReference>
<dbReference type="GO" id="GO:0016833">
    <property type="term" value="F:oxo-acid-lyase activity"/>
    <property type="evidence" value="ECO:0007669"/>
    <property type="project" value="UniProtKB-ARBA"/>
</dbReference>
<dbReference type="AlphaFoldDB" id="A0AAP2G876"/>
<dbReference type="Pfam" id="PF13714">
    <property type="entry name" value="PEP_mutase"/>
    <property type="match status" value="1"/>
</dbReference>
<dbReference type="PANTHER" id="PTHR42905:SF5">
    <property type="entry name" value="CARBOXYVINYL-CARBOXYPHOSPHONATE PHOSPHORYLMUTASE, CHLOROPLASTIC"/>
    <property type="match status" value="1"/>
</dbReference>
<proteinExistence type="predicted"/>
<accession>A0AAP2G876</accession>
<name>A0AAP2G876_9RHOB</name>
<sequence>MGQSSLRGAIESGSFLVVPGVFDLISALMADRLGFPAIFMTGYGIAASHMGLPDAGLTTYSDMLGRAAQISARTRTPLIADADTGFGGLLNVRHTVRGYEDAGVAAIQIEDQEFPKKCGHTPGRRVIPTKDMLRKIEVAVDSRRSDDFLVIARTDARGCNGLDDAIARGRAFAKAGADVVFVESPEDDAEMARIAAEIEAPVMVNMMPGGSTPIRPKARLEELGFRIAIHPGVGFLSAGAAMDAAFRDLAEHGETTGAVALHPFADFNALMGFDEIHAFEKRFAETE</sequence>
<reference evidence="1 2" key="1">
    <citation type="journal article" date="2021" name="Arch. Microbiol.">
        <title>Harenicola maris gen. nov., sp. nov. isolated from the Sea of Japan shallow sediments.</title>
        <authorList>
            <person name="Romanenko L.A."/>
            <person name="Kurilenko V.V."/>
            <person name="Chernysheva N.Y."/>
            <person name="Tekutyeva L.A."/>
            <person name="Velansky P.V."/>
            <person name="Svetashev V.I."/>
            <person name="Isaeva M.P."/>
        </authorList>
    </citation>
    <scope>NUCLEOTIDE SEQUENCE [LARGE SCALE GENOMIC DNA]</scope>
    <source>
        <strain evidence="1 2">KMM 3653</strain>
    </source>
</reference>
<dbReference type="InterPro" id="IPR015813">
    <property type="entry name" value="Pyrv/PenolPyrv_kinase-like_dom"/>
</dbReference>
<comment type="caution">
    <text evidence="1">The sequence shown here is derived from an EMBL/GenBank/DDBJ whole genome shotgun (WGS) entry which is preliminary data.</text>
</comment>
<dbReference type="InterPro" id="IPR040442">
    <property type="entry name" value="Pyrv_kinase-like_dom_sf"/>
</dbReference>
<dbReference type="SUPFAM" id="SSF51621">
    <property type="entry name" value="Phosphoenolpyruvate/pyruvate domain"/>
    <property type="match status" value="1"/>
</dbReference>
<keyword evidence="1" id="KW-0456">Lyase</keyword>
<dbReference type="EMBL" id="JADQAZ010000001">
    <property type="protein sequence ID" value="MBT0957209.1"/>
    <property type="molecule type" value="Genomic_DNA"/>
</dbReference>
<keyword evidence="2" id="KW-1185">Reference proteome</keyword>
<dbReference type="InterPro" id="IPR039556">
    <property type="entry name" value="ICL/PEPM"/>
</dbReference>
<protein>
    <submittedName>
        <fullName evidence="1">Isocitrate lyase/PEP mutase family protein</fullName>
    </submittedName>
</protein>
<evidence type="ECO:0000313" key="1">
    <source>
        <dbReference type="EMBL" id="MBT0957209.1"/>
    </source>
</evidence>
<organism evidence="1 2">
    <name type="scientific">Harenicola maris</name>
    <dbReference type="NCBI Taxonomy" id="2841044"/>
    <lineage>
        <taxon>Bacteria</taxon>
        <taxon>Pseudomonadati</taxon>
        <taxon>Pseudomonadota</taxon>
        <taxon>Alphaproteobacteria</taxon>
        <taxon>Rhodobacterales</taxon>
        <taxon>Paracoccaceae</taxon>
        <taxon>Harenicola</taxon>
    </lineage>
</organism>
<dbReference type="Proteomes" id="UP001315686">
    <property type="component" value="Unassembled WGS sequence"/>
</dbReference>